<reference evidence="1 2" key="1">
    <citation type="submission" date="2017-03" db="EMBL/GenBank/DDBJ databases">
        <title>Isolation of Levoglucosan Utilizing Bacteria.</title>
        <authorList>
            <person name="Arya A.S."/>
        </authorList>
    </citation>
    <scope>NUCLEOTIDE SEQUENCE [LARGE SCALE GENOMIC DNA]</scope>
    <source>
        <strain evidence="1 2">MEC069</strain>
    </source>
</reference>
<keyword evidence="2" id="KW-1185">Reference proteome</keyword>
<dbReference type="OrthoDB" id="2627258at2"/>
<dbReference type="AlphaFoldDB" id="A0A4Y8Q2S7"/>
<gene>
    <name evidence="1" type="ORF">B5M42_09715</name>
</gene>
<dbReference type="Proteomes" id="UP000298246">
    <property type="component" value="Unassembled WGS sequence"/>
</dbReference>
<comment type="caution">
    <text evidence="1">The sequence shown here is derived from an EMBL/GenBank/DDBJ whole genome shotgun (WGS) entry which is preliminary data.</text>
</comment>
<accession>A0A4Y8Q2S7</accession>
<evidence type="ECO:0000313" key="2">
    <source>
        <dbReference type="Proteomes" id="UP000298246"/>
    </source>
</evidence>
<organism evidence="1 2">
    <name type="scientific">Paenibacillus athensensis</name>
    <dbReference type="NCBI Taxonomy" id="1967502"/>
    <lineage>
        <taxon>Bacteria</taxon>
        <taxon>Bacillati</taxon>
        <taxon>Bacillota</taxon>
        <taxon>Bacilli</taxon>
        <taxon>Bacillales</taxon>
        <taxon>Paenibacillaceae</taxon>
        <taxon>Paenibacillus</taxon>
    </lineage>
</organism>
<proteinExistence type="predicted"/>
<dbReference type="RefSeq" id="WP_134752233.1">
    <property type="nucleotide sequence ID" value="NZ_MYFO02000015.1"/>
</dbReference>
<protein>
    <submittedName>
        <fullName evidence="1">Uncharacterized protein</fullName>
    </submittedName>
</protein>
<dbReference type="EMBL" id="MYFO01000010">
    <property type="protein sequence ID" value="TFE88202.1"/>
    <property type="molecule type" value="Genomic_DNA"/>
</dbReference>
<evidence type="ECO:0000313" key="1">
    <source>
        <dbReference type="EMBL" id="TFE88202.1"/>
    </source>
</evidence>
<name>A0A4Y8Q2S7_9BACL</name>
<sequence length="113" mass="13151">MYNYISIHSNDYTEKIKSAILEQYLTRNLNFEKVRHLIFCKEFQGERIWLRGILADRDGNYAFHTLDGVEEINLIEIDLPVSISGMLAQEIEIIAVAIARELSWIIDKDHGLK</sequence>